<evidence type="ECO:0000313" key="2">
    <source>
        <dbReference type="EMBL" id="CAK9019609.1"/>
    </source>
</evidence>
<keyword evidence="1" id="KW-0812">Transmembrane</keyword>
<keyword evidence="1" id="KW-0472">Membrane</keyword>
<dbReference type="Proteomes" id="UP001642484">
    <property type="component" value="Unassembled WGS sequence"/>
</dbReference>
<feature type="transmembrane region" description="Helical" evidence="1">
    <location>
        <begin position="557"/>
        <end position="578"/>
    </location>
</feature>
<keyword evidence="1" id="KW-1133">Transmembrane helix</keyword>
<accession>A0ABP0JZ66</accession>
<feature type="transmembrane region" description="Helical" evidence="1">
    <location>
        <begin position="515"/>
        <end position="537"/>
    </location>
</feature>
<reference evidence="2 3" key="1">
    <citation type="submission" date="2024-02" db="EMBL/GenBank/DDBJ databases">
        <authorList>
            <person name="Chen Y."/>
            <person name="Shah S."/>
            <person name="Dougan E. K."/>
            <person name="Thang M."/>
            <person name="Chan C."/>
        </authorList>
    </citation>
    <scope>NUCLEOTIDE SEQUENCE [LARGE SCALE GENOMIC DNA]</scope>
</reference>
<name>A0ABP0JZ66_9DINO</name>
<evidence type="ECO:0000256" key="1">
    <source>
        <dbReference type="SAM" id="Phobius"/>
    </source>
</evidence>
<keyword evidence="3" id="KW-1185">Reference proteome</keyword>
<feature type="transmembrane region" description="Helical" evidence="1">
    <location>
        <begin position="429"/>
        <end position="451"/>
    </location>
</feature>
<feature type="transmembrane region" description="Helical" evidence="1">
    <location>
        <begin position="458"/>
        <end position="480"/>
    </location>
</feature>
<gene>
    <name evidence="2" type="ORF">CCMP2556_LOCUS13731</name>
</gene>
<sequence>MTCQVLDGEIGKTTLCVGAADRKCRGGETDVPGKLEWDDLIEAFDKYEVTEDSEGNEVLEAVESWDSSEHREQTIFVELVNEKVEGEFDEEWLVWVEARVTFKNELDSKCEEMPYSKRIFQLDPPGQIFYEGMERFLAWDPTSESLQELPNRLLAERVQVTNGGVSVMISFPARTPRAAVTAGFNEAGEQVNAHSTMEEDKGEALPGVSHRFIICRTWTLADFELMYASFCRMNSMEMERVTESALQEYGMVLAREQLKVVKGLRKPLLFEQVADEEVIDCPGLIMVADQNISARSALGPNIDITGGGSDAGGSILRTLSSGKTPLLSTASPPGRSAGTKAGPNQVIEKREYRSTFQSVGFLENAWPRYPHALDMAYGTGWMPSFLLLNSFYPVDNILNVIKAGANWLQLPVAYQTLQVIGGRSFADGLLNFATAPLYGIVPYCCEAFLYLLQMFSFLILPGMLLLFGMCYEFVGMFFAVNPEEYSLDSRTTSHIPDMIFSAVVSGHSVEDWMKGLSSVSFVALIGSTVTAAGEKLLLLETRPKLVNAMGNMLVSSYVWVILSFAISSILWFAMVVVIYPEQMLTALACAGGLAAIFTSMLSLGERDHVAQALETHMEPGMDQMAWIRLEDDVPNTDRDWVEEHQGCALAGIKLAHELERMLYEEIPEVLELVCDSFLEQYDKTSSGRSGDTALGNQEVEGRSKAVVATYRKLEEELAELPGTQRGTWERVGWR</sequence>
<proteinExistence type="predicted"/>
<evidence type="ECO:0000313" key="3">
    <source>
        <dbReference type="Proteomes" id="UP001642484"/>
    </source>
</evidence>
<organism evidence="2 3">
    <name type="scientific">Durusdinium trenchii</name>
    <dbReference type="NCBI Taxonomy" id="1381693"/>
    <lineage>
        <taxon>Eukaryota</taxon>
        <taxon>Sar</taxon>
        <taxon>Alveolata</taxon>
        <taxon>Dinophyceae</taxon>
        <taxon>Suessiales</taxon>
        <taxon>Symbiodiniaceae</taxon>
        <taxon>Durusdinium</taxon>
    </lineage>
</organism>
<dbReference type="EMBL" id="CAXAMN010006892">
    <property type="protein sequence ID" value="CAK9019609.1"/>
    <property type="molecule type" value="Genomic_DNA"/>
</dbReference>
<feature type="transmembrane region" description="Helical" evidence="1">
    <location>
        <begin position="584"/>
        <end position="603"/>
    </location>
</feature>
<comment type="caution">
    <text evidence="2">The sequence shown here is derived from an EMBL/GenBank/DDBJ whole genome shotgun (WGS) entry which is preliminary data.</text>
</comment>
<protein>
    <submittedName>
        <fullName evidence="2">Uncharacterized protein</fullName>
    </submittedName>
</protein>